<feature type="non-terminal residue" evidence="1">
    <location>
        <position position="1"/>
    </location>
</feature>
<sequence length="88" mass="10204">VSFNTLLQLDGELELLMHRPVHLSVLNTDQIVFVKEVIVNGRRLYCNDLMYCNEFEMYGLAAYARLNEDRKTVLESYRMEPSEEGSDG</sequence>
<protein>
    <submittedName>
        <fullName evidence="1">Uncharacterized protein</fullName>
    </submittedName>
</protein>
<name>X1CY49_9ZZZZ</name>
<dbReference type="EMBL" id="BART01027834">
    <property type="protein sequence ID" value="GAG97857.1"/>
    <property type="molecule type" value="Genomic_DNA"/>
</dbReference>
<reference evidence="1" key="1">
    <citation type="journal article" date="2014" name="Front. Microbiol.">
        <title>High frequency of phylogenetically diverse reductive dehalogenase-homologous genes in deep subseafloor sedimentary metagenomes.</title>
        <authorList>
            <person name="Kawai M."/>
            <person name="Futagami T."/>
            <person name="Toyoda A."/>
            <person name="Takaki Y."/>
            <person name="Nishi S."/>
            <person name="Hori S."/>
            <person name="Arai W."/>
            <person name="Tsubouchi T."/>
            <person name="Morono Y."/>
            <person name="Uchiyama I."/>
            <person name="Ito T."/>
            <person name="Fujiyama A."/>
            <person name="Inagaki F."/>
            <person name="Takami H."/>
        </authorList>
    </citation>
    <scope>NUCLEOTIDE SEQUENCE</scope>
    <source>
        <strain evidence="1">Expedition CK06-06</strain>
    </source>
</reference>
<gene>
    <name evidence="1" type="ORF">S01H4_49235</name>
</gene>
<evidence type="ECO:0000313" key="1">
    <source>
        <dbReference type="EMBL" id="GAG97857.1"/>
    </source>
</evidence>
<proteinExistence type="predicted"/>
<comment type="caution">
    <text evidence="1">The sequence shown here is derived from an EMBL/GenBank/DDBJ whole genome shotgun (WGS) entry which is preliminary data.</text>
</comment>
<organism evidence="1">
    <name type="scientific">marine sediment metagenome</name>
    <dbReference type="NCBI Taxonomy" id="412755"/>
    <lineage>
        <taxon>unclassified sequences</taxon>
        <taxon>metagenomes</taxon>
        <taxon>ecological metagenomes</taxon>
    </lineage>
</organism>
<dbReference type="AlphaFoldDB" id="X1CY49"/>
<accession>X1CY49</accession>